<accession>A0A1G1WHB0</accession>
<dbReference type="EMBL" id="MHCS01000003">
    <property type="protein sequence ID" value="OGY27095.1"/>
    <property type="molecule type" value="Genomic_DNA"/>
</dbReference>
<gene>
    <name evidence="1" type="ORF">A2Z11_03360</name>
</gene>
<name>A0A1G1WHB0_9BACT</name>
<evidence type="ECO:0000313" key="2">
    <source>
        <dbReference type="Proteomes" id="UP000176389"/>
    </source>
</evidence>
<dbReference type="STRING" id="1802596.A2Z11_03360"/>
<organism evidence="1 2">
    <name type="scientific">Candidatus Woykebacteria bacterium RBG_16_43_9</name>
    <dbReference type="NCBI Taxonomy" id="1802596"/>
    <lineage>
        <taxon>Bacteria</taxon>
        <taxon>Candidatus Woykeibacteriota</taxon>
    </lineage>
</organism>
<evidence type="ECO:0008006" key="3">
    <source>
        <dbReference type="Google" id="ProtNLM"/>
    </source>
</evidence>
<evidence type="ECO:0000313" key="1">
    <source>
        <dbReference type="EMBL" id="OGY27095.1"/>
    </source>
</evidence>
<reference evidence="1 2" key="1">
    <citation type="journal article" date="2016" name="Nat. Commun.">
        <title>Thousands of microbial genomes shed light on interconnected biogeochemical processes in an aquifer system.</title>
        <authorList>
            <person name="Anantharaman K."/>
            <person name="Brown C.T."/>
            <person name="Hug L.A."/>
            <person name="Sharon I."/>
            <person name="Castelle C.J."/>
            <person name="Probst A.J."/>
            <person name="Thomas B.C."/>
            <person name="Singh A."/>
            <person name="Wilkins M.J."/>
            <person name="Karaoz U."/>
            <person name="Brodie E.L."/>
            <person name="Williams K.H."/>
            <person name="Hubbard S.S."/>
            <person name="Banfield J.F."/>
        </authorList>
    </citation>
    <scope>NUCLEOTIDE SEQUENCE [LARGE SCALE GENOMIC DNA]</scope>
</reference>
<protein>
    <recommendedName>
        <fullName evidence="3">DUF5678 domain-containing protein</fullName>
    </recommendedName>
</protein>
<dbReference type="AlphaFoldDB" id="A0A1G1WHB0"/>
<sequence>MLEPSNLEEVLIQIGGEALAAEMVRFQADLECFDTQYEDFQKRYPNCFVAVYEGKVVGWGKDSHQLIYRLRRRGQPVHKVVIKKVYKVGEEPVWILPVAA</sequence>
<proteinExistence type="predicted"/>
<comment type="caution">
    <text evidence="1">The sequence shown here is derived from an EMBL/GenBank/DDBJ whole genome shotgun (WGS) entry which is preliminary data.</text>
</comment>
<dbReference type="Proteomes" id="UP000176389">
    <property type="component" value="Unassembled WGS sequence"/>
</dbReference>